<gene>
    <name evidence="2" type="ORF">HNP49_000792</name>
</gene>
<dbReference type="Proteomes" id="UP000557193">
    <property type="component" value="Unassembled WGS sequence"/>
</dbReference>
<evidence type="ECO:0000256" key="1">
    <source>
        <dbReference type="SAM" id="MobiDB-lite"/>
    </source>
</evidence>
<sequence length="154" mass="16660">MVFPLLAISHGLAYAHRIARVCDPPYKAHPGNEDKFPQIYICKTDGSDPAECATAEYAAGVLPNPLIPKCDKCIAKCIADYFDPTQDKATDLVGRGFSGYIWRTMGQVLAHGAKSFNKADGAYKLATCITNRKKKPECKDDKDGGGSGDCKVDD</sequence>
<dbReference type="AlphaFoldDB" id="A0A7X0BQ76"/>
<dbReference type="RefSeq" id="WP_184680792.1">
    <property type="nucleotide sequence ID" value="NZ_JACHLL010000001.1"/>
</dbReference>
<comment type="caution">
    <text evidence="2">The sequence shown here is derived from an EMBL/GenBank/DDBJ whole genome shotgun (WGS) entry which is preliminary data.</text>
</comment>
<dbReference type="EMBL" id="JACHLL010000001">
    <property type="protein sequence ID" value="MBB6340642.1"/>
    <property type="molecule type" value="Genomic_DNA"/>
</dbReference>
<keyword evidence="3" id="KW-1185">Reference proteome</keyword>
<feature type="region of interest" description="Disordered" evidence="1">
    <location>
        <begin position="135"/>
        <end position="154"/>
    </location>
</feature>
<feature type="compositionally biased region" description="Basic and acidic residues" evidence="1">
    <location>
        <begin position="137"/>
        <end position="154"/>
    </location>
</feature>
<evidence type="ECO:0000313" key="2">
    <source>
        <dbReference type="EMBL" id="MBB6340642.1"/>
    </source>
</evidence>
<protein>
    <submittedName>
        <fullName evidence="2">Uncharacterized protein</fullName>
    </submittedName>
</protein>
<accession>A0A7X0BQ76</accession>
<proteinExistence type="predicted"/>
<reference evidence="2 3" key="1">
    <citation type="submission" date="2020-08" db="EMBL/GenBank/DDBJ databases">
        <title>Functional genomics of gut bacteria from endangered species of beetles.</title>
        <authorList>
            <person name="Carlos-Shanley C."/>
        </authorList>
    </citation>
    <scope>NUCLEOTIDE SEQUENCE [LARGE SCALE GENOMIC DNA]</scope>
    <source>
        <strain evidence="2 3">S00202</strain>
    </source>
</reference>
<name>A0A7X0BQ76_9PSED</name>
<organism evidence="2 3">
    <name type="scientific">Pseudomonas fluvialis</name>
    <dbReference type="NCBI Taxonomy" id="1793966"/>
    <lineage>
        <taxon>Bacteria</taxon>
        <taxon>Pseudomonadati</taxon>
        <taxon>Pseudomonadota</taxon>
        <taxon>Gammaproteobacteria</taxon>
        <taxon>Pseudomonadales</taxon>
        <taxon>Pseudomonadaceae</taxon>
        <taxon>Pseudomonas</taxon>
    </lineage>
</organism>
<evidence type="ECO:0000313" key="3">
    <source>
        <dbReference type="Proteomes" id="UP000557193"/>
    </source>
</evidence>